<dbReference type="AlphaFoldDB" id="A0A1Y0VVT0"/>
<gene>
    <name evidence="1" type="ORF">S100892_01135</name>
</gene>
<evidence type="ECO:0000313" key="2">
    <source>
        <dbReference type="Proteomes" id="UP000196118"/>
    </source>
</evidence>
<dbReference type="EMBL" id="CP021474">
    <property type="protein sequence ID" value="ARW19708.1"/>
    <property type="molecule type" value="Genomic_DNA"/>
</dbReference>
<protein>
    <submittedName>
        <fullName evidence="1">Uncharacterized protein</fullName>
    </submittedName>
</protein>
<proteinExistence type="predicted"/>
<dbReference type="Proteomes" id="UP000196118">
    <property type="component" value="Chromosome"/>
</dbReference>
<sequence length="85" mass="9994">MLKEYRKTATIKAEQFDGSEEMIKKYGIGKFKKFTQGNGESIFIVETTEGSFQLNIDDWIAIEDNGYSWVSKMKSSRRLMKRWNK</sequence>
<accession>A0A1Y0VVT0</accession>
<evidence type="ECO:0000313" key="1">
    <source>
        <dbReference type="EMBL" id="ARW19708.1"/>
    </source>
</evidence>
<reference evidence="1 2" key="1">
    <citation type="submission" date="2017-05" db="EMBL/GenBank/DDBJ databases">
        <title>Genome sequence of Pediococcus pentosaceus strain SRCM100892.</title>
        <authorList>
            <person name="Cho S.H."/>
        </authorList>
    </citation>
    <scope>NUCLEOTIDE SEQUENCE [LARGE SCALE GENOMIC DNA]</scope>
    <source>
        <strain evidence="1 2">SRCM100892</strain>
    </source>
</reference>
<organism evidence="1 2">
    <name type="scientific">Pediococcus pentosaceus</name>
    <dbReference type="NCBI Taxonomy" id="1255"/>
    <lineage>
        <taxon>Bacteria</taxon>
        <taxon>Bacillati</taxon>
        <taxon>Bacillota</taxon>
        <taxon>Bacilli</taxon>
        <taxon>Lactobacillales</taxon>
        <taxon>Lactobacillaceae</taxon>
        <taxon>Pediococcus</taxon>
    </lineage>
</organism>
<name>A0A1Y0VVT0_PEDPE</name>